<reference evidence="1 2" key="1">
    <citation type="journal article" date="2018" name="Nat. Genet.">
        <title>The Rosa genome provides new insights in the design of modern roses.</title>
        <authorList>
            <person name="Bendahmane M."/>
        </authorList>
    </citation>
    <scope>NUCLEOTIDE SEQUENCE [LARGE SCALE GENOMIC DNA]</scope>
    <source>
        <strain evidence="2">cv. Old Blush</strain>
    </source>
</reference>
<organism evidence="1 2">
    <name type="scientific">Rosa chinensis</name>
    <name type="common">China rose</name>
    <dbReference type="NCBI Taxonomy" id="74649"/>
    <lineage>
        <taxon>Eukaryota</taxon>
        <taxon>Viridiplantae</taxon>
        <taxon>Streptophyta</taxon>
        <taxon>Embryophyta</taxon>
        <taxon>Tracheophyta</taxon>
        <taxon>Spermatophyta</taxon>
        <taxon>Magnoliopsida</taxon>
        <taxon>eudicotyledons</taxon>
        <taxon>Gunneridae</taxon>
        <taxon>Pentapetalae</taxon>
        <taxon>rosids</taxon>
        <taxon>fabids</taxon>
        <taxon>Rosales</taxon>
        <taxon>Rosaceae</taxon>
        <taxon>Rosoideae</taxon>
        <taxon>Rosoideae incertae sedis</taxon>
        <taxon>Rosa</taxon>
    </lineage>
</organism>
<accession>A0A2P6RAQ2</accession>
<dbReference type="Proteomes" id="UP000238479">
    <property type="component" value="Chromosome 3"/>
</dbReference>
<dbReference type="AlphaFoldDB" id="A0A2P6RAQ2"/>
<name>A0A2P6RAQ2_ROSCH</name>
<protein>
    <submittedName>
        <fullName evidence="1">Uncharacterized protein</fullName>
    </submittedName>
</protein>
<gene>
    <name evidence="1" type="ORF">RchiOBHm_Chr3g0469311</name>
</gene>
<sequence length="79" mass="8817">MKEKLCRCQATIKGISYKAFSCRHFCIPREVWKASIYETIRCTATTNRLLTNTGNHLANIDSRSLGATLGHDQGTVSPM</sequence>
<evidence type="ECO:0000313" key="2">
    <source>
        <dbReference type="Proteomes" id="UP000238479"/>
    </source>
</evidence>
<keyword evidence="2" id="KW-1185">Reference proteome</keyword>
<comment type="caution">
    <text evidence="1">The sequence shown here is derived from an EMBL/GenBank/DDBJ whole genome shotgun (WGS) entry which is preliminary data.</text>
</comment>
<proteinExistence type="predicted"/>
<dbReference type="Gramene" id="PRQ43515">
    <property type="protein sequence ID" value="PRQ43515"/>
    <property type="gene ID" value="RchiOBHm_Chr3g0469311"/>
</dbReference>
<dbReference type="EMBL" id="PDCK01000041">
    <property type="protein sequence ID" value="PRQ43515.1"/>
    <property type="molecule type" value="Genomic_DNA"/>
</dbReference>
<evidence type="ECO:0000313" key="1">
    <source>
        <dbReference type="EMBL" id="PRQ43515.1"/>
    </source>
</evidence>